<dbReference type="EMBL" id="LMTR01000091">
    <property type="protein sequence ID" value="KWT64584.1"/>
    <property type="molecule type" value="Genomic_DNA"/>
</dbReference>
<keyword evidence="9" id="KW-1185">Reference proteome</keyword>
<dbReference type="PATRIC" id="fig|121290.4.peg.2094"/>
<dbReference type="OrthoDB" id="8441653at2"/>
<feature type="compositionally biased region" description="Basic and acidic residues" evidence="5">
    <location>
        <begin position="268"/>
        <end position="283"/>
    </location>
</feature>
<dbReference type="Pfam" id="PF03544">
    <property type="entry name" value="TonB_C"/>
    <property type="match status" value="1"/>
</dbReference>
<evidence type="ECO:0000256" key="4">
    <source>
        <dbReference type="ARBA" id="ARBA00023136"/>
    </source>
</evidence>
<dbReference type="Proteomes" id="UP000059074">
    <property type="component" value="Unassembled WGS sequence"/>
</dbReference>
<dbReference type="STRING" id="121290.APY04_3252"/>
<dbReference type="PROSITE" id="PS52015">
    <property type="entry name" value="TONB_CTD"/>
    <property type="match status" value="1"/>
</dbReference>
<keyword evidence="2 6" id="KW-0812">Transmembrane</keyword>
<evidence type="ECO:0000256" key="2">
    <source>
        <dbReference type="ARBA" id="ARBA00022692"/>
    </source>
</evidence>
<evidence type="ECO:0000313" key="9">
    <source>
        <dbReference type="Proteomes" id="UP000059074"/>
    </source>
</evidence>
<evidence type="ECO:0000256" key="6">
    <source>
        <dbReference type="SAM" id="Phobius"/>
    </source>
</evidence>
<dbReference type="NCBIfam" id="TIGR01352">
    <property type="entry name" value="tonB_Cterm"/>
    <property type="match status" value="1"/>
</dbReference>
<comment type="subcellular location">
    <subcellularLocation>
        <location evidence="1">Membrane</location>
        <topology evidence="1">Single-pass membrane protein</topology>
    </subcellularLocation>
</comment>
<evidence type="ECO:0000259" key="7">
    <source>
        <dbReference type="PROSITE" id="PS52015"/>
    </source>
</evidence>
<accession>A0A109B9J8</accession>
<feature type="domain" description="TonB C-terminal" evidence="7">
    <location>
        <begin position="337"/>
        <end position="425"/>
    </location>
</feature>
<dbReference type="InterPro" id="IPR037682">
    <property type="entry name" value="TonB_C"/>
</dbReference>
<feature type="compositionally biased region" description="Gly residues" evidence="5">
    <location>
        <begin position="325"/>
        <end position="338"/>
    </location>
</feature>
<evidence type="ECO:0000313" key="8">
    <source>
        <dbReference type="EMBL" id="KWT64584.1"/>
    </source>
</evidence>
<feature type="compositionally biased region" description="Pro residues" evidence="5">
    <location>
        <begin position="205"/>
        <end position="223"/>
    </location>
</feature>
<feature type="compositionally biased region" description="Basic and acidic residues" evidence="5">
    <location>
        <begin position="245"/>
        <end position="259"/>
    </location>
</feature>
<dbReference type="GO" id="GO:0016020">
    <property type="term" value="C:membrane"/>
    <property type="evidence" value="ECO:0007669"/>
    <property type="project" value="UniProtKB-SubCell"/>
</dbReference>
<dbReference type="AlphaFoldDB" id="A0A109B9J8"/>
<reference evidence="8 9" key="1">
    <citation type="submission" date="2015-10" db="EMBL/GenBank/DDBJ databases">
        <title>Transcriptomic analysis of a linuron degrading triple-species bacterial consortium.</title>
        <authorList>
            <person name="Albers P."/>
        </authorList>
    </citation>
    <scope>NUCLEOTIDE SEQUENCE [LARGE SCALE GENOMIC DNA]</scope>
    <source>
        <strain evidence="8 9">WDL6</strain>
    </source>
</reference>
<feature type="region of interest" description="Disordered" evidence="5">
    <location>
        <begin position="168"/>
        <end position="285"/>
    </location>
</feature>
<name>A0A109B9J8_HYPSL</name>
<feature type="region of interest" description="Disordered" evidence="5">
    <location>
        <begin position="1"/>
        <end position="110"/>
    </location>
</feature>
<dbReference type="InterPro" id="IPR006260">
    <property type="entry name" value="TonB/TolA_C"/>
</dbReference>
<dbReference type="SUPFAM" id="SSF74653">
    <property type="entry name" value="TolA/TonB C-terminal domain"/>
    <property type="match status" value="1"/>
</dbReference>
<evidence type="ECO:0000256" key="1">
    <source>
        <dbReference type="ARBA" id="ARBA00004167"/>
    </source>
</evidence>
<dbReference type="GO" id="GO:0055085">
    <property type="term" value="P:transmembrane transport"/>
    <property type="evidence" value="ECO:0007669"/>
    <property type="project" value="InterPro"/>
</dbReference>
<evidence type="ECO:0000256" key="5">
    <source>
        <dbReference type="SAM" id="MobiDB-lite"/>
    </source>
</evidence>
<organism evidence="8 9">
    <name type="scientific">Hyphomicrobium sulfonivorans</name>
    <dbReference type="NCBI Taxonomy" id="121290"/>
    <lineage>
        <taxon>Bacteria</taxon>
        <taxon>Pseudomonadati</taxon>
        <taxon>Pseudomonadota</taxon>
        <taxon>Alphaproteobacteria</taxon>
        <taxon>Hyphomicrobiales</taxon>
        <taxon>Hyphomicrobiaceae</taxon>
        <taxon>Hyphomicrobium</taxon>
    </lineage>
</organism>
<protein>
    <recommendedName>
        <fullName evidence="7">TonB C-terminal domain-containing protein</fullName>
    </recommendedName>
</protein>
<dbReference type="Gene3D" id="3.30.1150.10">
    <property type="match status" value="1"/>
</dbReference>
<keyword evidence="3 6" id="KW-1133">Transmembrane helix</keyword>
<dbReference type="RefSeq" id="WP_068464596.1">
    <property type="nucleotide sequence ID" value="NZ_LMTR01000091.1"/>
</dbReference>
<evidence type="ECO:0000256" key="3">
    <source>
        <dbReference type="ARBA" id="ARBA00022989"/>
    </source>
</evidence>
<comment type="caution">
    <text evidence="8">The sequence shown here is derived from an EMBL/GenBank/DDBJ whole genome shotgun (WGS) entry which is preliminary data.</text>
</comment>
<sequence>MTKDDIAVDATATQTPGHEPTSAAAMSHVEKPSAAVGSDDAAKDGASQTAKVAAAIIAESTAPKLDAPQPTEMSEPPRQMDRPTDAADANRTTADEPEKATATEPPADTTLIGALNADERLRADQVRSERTLWLSALFVTLLYVSLFAAQFLNLGGLAGIEQELAEQQRQRERMGQGAESISVELVPEPDFNAKTEKWNDGANQPPLPVPPQPQQQPTPPTPPIEQAQPVETPPEQQPPTEEQPEEKAEKEPEQEKEPEREDEEEREAENKQEEPREAQREEPSLSSLEAMLDAAANDLSEQVTAYYDRKPRRPRPQPQQQAMHSGGGMQVRGTGAGGKSDAFNKAVIDALMKTRPGPFAMWGRVLVTFQITQQGDLLYVRVLHSSGNKALDDAAVNAIHRAKFIKPPAGLSPDARTYIIDYIFG</sequence>
<proteinExistence type="predicted"/>
<feature type="transmembrane region" description="Helical" evidence="6">
    <location>
        <begin position="132"/>
        <end position="152"/>
    </location>
</feature>
<keyword evidence="4 6" id="KW-0472">Membrane</keyword>
<gene>
    <name evidence="8" type="ORF">APY04_3252</name>
</gene>
<feature type="region of interest" description="Disordered" evidence="5">
    <location>
        <begin position="307"/>
        <end position="338"/>
    </location>
</feature>